<evidence type="ECO:0000256" key="2">
    <source>
        <dbReference type="ARBA" id="ARBA00008034"/>
    </source>
</evidence>
<dbReference type="Proteomes" id="UP000593890">
    <property type="component" value="Chromosome"/>
</dbReference>
<dbReference type="PANTHER" id="PTHR30477">
    <property type="entry name" value="ABC-TRANSPORTER METAL-BINDING PROTEIN"/>
    <property type="match status" value="1"/>
</dbReference>
<evidence type="ECO:0000256" key="4">
    <source>
        <dbReference type="ARBA" id="ARBA00022989"/>
    </source>
</evidence>
<evidence type="ECO:0000256" key="6">
    <source>
        <dbReference type="RuleBase" id="RU003943"/>
    </source>
</evidence>
<proteinExistence type="inferred from homology"/>
<dbReference type="GO" id="GO:0055085">
    <property type="term" value="P:transmembrane transport"/>
    <property type="evidence" value="ECO:0007669"/>
    <property type="project" value="InterPro"/>
</dbReference>
<evidence type="ECO:0000313" key="9">
    <source>
        <dbReference type="Proteomes" id="UP000593890"/>
    </source>
</evidence>
<evidence type="ECO:0000256" key="3">
    <source>
        <dbReference type="ARBA" id="ARBA00022692"/>
    </source>
</evidence>
<dbReference type="EMBL" id="AP023321">
    <property type="protein sequence ID" value="BCI59770.1"/>
    <property type="molecule type" value="Genomic_DNA"/>
</dbReference>
<dbReference type="AlphaFoldDB" id="A0A7I8CZ54"/>
<comment type="similarity">
    <text evidence="2 6">Belongs to the ABC-3 integral membrane protein family.</text>
</comment>
<feature type="transmembrane region" description="Helical" evidence="7">
    <location>
        <begin position="64"/>
        <end position="91"/>
    </location>
</feature>
<dbReference type="SUPFAM" id="SSF81345">
    <property type="entry name" value="ABC transporter involved in vitamin B12 uptake, BtuC"/>
    <property type="match status" value="1"/>
</dbReference>
<evidence type="ECO:0000256" key="1">
    <source>
        <dbReference type="ARBA" id="ARBA00004141"/>
    </source>
</evidence>
<organism evidence="8 9">
    <name type="scientific">Solibaculum mannosilyticum</name>
    <dbReference type="NCBI Taxonomy" id="2780922"/>
    <lineage>
        <taxon>Bacteria</taxon>
        <taxon>Bacillati</taxon>
        <taxon>Bacillota</taxon>
        <taxon>Clostridia</taxon>
        <taxon>Eubacteriales</taxon>
        <taxon>Oscillospiraceae</taxon>
        <taxon>Solibaculum</taxon>
    </lineage>
</organism>
<dbReference type="PANTHER" id="PTHR30477:SF18">
    <property type="entry name" value="METAL TRANSPORT SYSTEM MEMBRANE PROTEIN CT_417-RELATED"/>
    <property type="match status" value="1"/>
</dbReference>
<keyword evidence="5 7" id="KW-0472">Membrane</keyword>
<keyword evidence="9" id="KW-1185">Reference proteome</keyword>
<dbReference type="GO" id="GO:0043190">
    <property type="term" value="C:ATP-binding cassette (ABC) transporter complex"/>
    <property type="evidence" value="ECO:0007669"/>
    <property type="project" value="InterPro"/>
</dbReference>
<name>A0A7I8CZ54_9FIRM</name>
<evidence type="ECO:0000313" key="8">
    <source>
        <dbReference type="EMBL" id="BCI59770.1"/>
    </source>
</evidence>
<feature type="transmembrane region" description="Helical" evidence="7">
    <location>
        <begin position="233"/>
        <end position="252"/>
    </location>
</feature>
<dbReference type="RefSeq" id="WP_090265720.1">
    <property type="nucleotide sequence ID" value="NZ_AP023321.1"/>
</dbReference>
<feature type="transmembrane region" description="Helical" evidence="7">
    <location>
        <begin position="204"/>
        <end position="221"/>
    </location>
</feature>
<dbReference type="InterPro" id="IPR037294">
    <property type="entry name" value="ABC_BtuC-like"/>
</dbReference>
<dbReference type="KEGG" id="sman:C12CBH8_04090"/>
<keyword evidence="6" id="KW-0813">Transport</keyword>
<sequence>MMDVIYQVMESILPFSWIQYDFMKNALLAVLLITPLFGMIGTMVVDHKLAFFSDALGHSALTGIAIGVLLGVAEPMVAMTIFAVIFAILLAQIKRSKVSSSDTIISVFSSTAIALGLVLLSAGGKFSQYSNYLIGDILTIRPQELLILVAVLVAGIVFWLLFFNKLLILSVNSVLAKSRGIRVRFVETAFITLIAILVTVSIKWVGILIINSLLILPAAASRNISHNVRQYNGVAVLFSMVSGVAGLIISYYAGTAAGPTIVLVGAAIFFLTFAFKQSVRKS</sequence>
<protein>
    <submittedName>
        <fullName evidence="8">Zinc ABC transporter permease</fullName>
    </submittedName>
</protein>
<feature type="transmembrane region" description="Helical" evidence="7">
    <location>
        <begin position="103"/>
        <end position="126"/>
    </location>
</feature>
<reference evidence="9" key="1">
    <citation type="submission" date="2020-07" db="EMBL/GenBank/DDBJ databases">
        <title>Complete genome sequencing of Clostridia bacterium strain 12CBH8.</title>
        <authorList>
            <person name="Sakamoto M."/>
            <person name="Murakami T."/>
            <person name="Mori H."/>
        </authorList>
    </citation>
    <scope>NUCLEOTIDE SEQUENCE [LARGE SCALE GENOMIC DNA]</scope>
    <source>
        <strain evidence="9">12CBH8</strain>
    </source>
</reference>
<gene>
    <name evidence="8" type="ORF">C12CBH8_04090</name>
</gene>
<accession>A0A7I8CZ54</accession>
<comment type="subcellular location">
    <subcellularLocation>
        <location evidence="6">Cell membrane</location>
        <topology evidence="6">Multi-pass membrane protein</topology>
    </subcellularLocation>
    <subcellularLocation>
        <location evidence="1">Membrane</location>
        <topology evidence="1">Multi-pass membrane protein</topology>
    </subcellularLocation>
</comment>
<feature type="transmembrane region" description="Helical" evidence="7">
    <location>
        <begin position="26"/>
        <end position="44"/>
    </location>
</feature>
<feature type="transmembrane region" description="Helical" evidence="7">
    <location>
        <begin position="258"/>
        <end position="275"/>
    </location>
</feature>
<dbReference type="Gene3D" id="1.10.3470.10">
    <property type="entry name" value="ABC transporter involved in vitamin B12 uptake, BtuC"/>
    <property type="match status" value="1"/>
</dbReference>
<evidence type="ECO:0000256" key="7">
    <source>
        <dbReference type="SAM" id="Phobius"/>
    </source>
</evidence>
<feature type="transmembrane region" description="Helical" evidence="7">
    <location>
        <begin position="181"/>
        <end position="198"/>
    </location>
</feature>
<feature type="transmembrane region" description="Helical" evidence="7">
    <location>
        <begin position="146"/>
        <end position="169"/>
    </location>
</feature>
<evidence type="ECO:0000256" key="5">
    <source>
        <dbReference type="ARBA" id="ARBA00023136"/>
    </source>
</evidence>
<keyword evidence="3 6" id="KW-0812">Transmembrane</keyword>
<keyword evidence="4 7" id="KW-1133">Transmembrane helix</keyword>
<dbReference type="Pfam" id="PF00950">
    <property type="entry name" value="ABC-3"/>
    <property type="match status" value="1"/>
</dbReference>
<dbReference type="InterPro" id="IPR001626">
    <property type="entry name" value="ABC_TroCD"/>
</dbReference>
<dbReference type="GO" id="GO:0010043">
    <property type="term" value="P:response to zinc ion"/>
    <property type="evidence" value="ECO:0007669"/>
    <property type="project" value="TreeGrafter"/>
</dbReference>